<keyword evidence="4" id="KW-0406">Ion transport</keyword>
<accession>A0ABS8WS47</accession>
<organism evidence="5 6">
    <name type="scientific">Datura stramonium</name>
    <name type="common">Jimsonweed</name>
    <name type="synonym">Common thornapple</name>
    <dbReference type="NCBI Taxonomy" id="4076"/>
    <lineage>
        <taxon>Eukaryota</taxon>
        <taxon>Viridiplantae</taxon>
        <taxon>Streptophyta</taxon>
        <taxon>Embryophyta</taxon>
        <taxon>Tracheophyta</taxon>
        <taxon>Spermatophyta</taxon>
        <taxon>Magnoliopsida</taxon>
        <taxon>eudicotyledons</taxon>
        <taxon>Gunneridae</taxon>
        <taxon>Pentapetalae</taxon>
        <taxon>asterids</taxon>
        <taxon>lamiids</taxon>
        <taxon>Solanales</taxon>
        <taxon>Solanaceae</taxon>
        <taxon>Solanoideae</taxon>
        <taxon>Datureae</taxon>
        <taxon>Datura</taxon>
    </lineage>
</organism>
<evidence type="ECO:0000256" key="2">
    <source>
        <dbReference type="ARBA" id="ARBA00022538"/>
    </source>
</evidence>
<evidence type="ECO:0000256" key="4">
    <source>
        <dbReference type="ARBA" id="ARBA00023065"/>
    </source>
</evidence>
<dbReference type="PANTHER" id="PTHR10110:SF159">
    <property type="entry name" value="SODIUM_HYDROGEN EXCHANGER 3"/>
    <property type="match status" value="1"/>
</dbReference>
<sequence length="213" mass="24122">MLGSRKMNIGNLEIGDFLAIGAIFSATDSVCTLQVLSQDETPLLYSLVFGEGVVNDATSSQASTDEVAIMTFMAYLSYLLAEHTFATLSFIAEILYSFMLVWMLWTSVEICSDSLNYQFRSLEERISFITKLQYGGLDLCEVPFQWLLLIISLKKVFGQFLNIMLAVYQGGHTQLNGKCNNDHKYYHCCPFQHRVFGLMTKPLIRLLLPHQNT</sequence>
<comment type="caution">
    <text evidence="5">The sequence shown here is derived from an EMBL/GenBank/DDBJ whole genome shotgun (WGS) entry which is preliminary data.</text>
</comment>
<name>A0ABS8WS47_DATST</name>
<dbReference type="EMBL" id="JACEIK010010115">
    <property type="protein sequence ID" value="MCE3214966.1"/>
    <property type="molecule type" value="Genomic_DNA"/>
</dbReference>
<dbReference type="Proteomes" id="UP000823775">
    <property type="component" value="Unassembled WGS sequence"/>
</dbReference>
<keyword evidence="1" id="KW-0813">Transport</keyword>
<evidence type="ECO:0000256" key="3">
    <source>
        <dbReference type="ARBA" id="ARBA00022958"/>
    </source>
</evidence>
<dbReference type="InterPro" id="IPR018422">
    <property type="entry name" value="Cation/H_exchanger_CPA1"/>
</dbReference>
<keyword evidence="2" id="KW-0633">Potassium transport</keyword>
<reference evidence="5 6" key="1">
    <citation type="journal article" date="2021" name="BMC Genomics">
        <title>Datura genome reveals duplications of psychoactive alkaloid biosynthetic genes and high mutation rate following tissue culture.</title>
        <authorList>
            <person name="Rajewski A."/>
            <person name="Carter-House D."/>
            <person name="Stajich J."/>
            <person name="Litt A."/>
        </authorList>
    </citation>
    <scope>NUCLEOTIDE SEQUENCE [LARGE SCALE GENOMIC DNA]</scope>
    <source>
        <strain evidence="5">AR-01</strain>
    </source>
</reference>
<dbReference type="PANTHER" id="PTHR10110">
    <property type="entry name" value="SODIUM/HYDROGEN EXCHANGER"/>
    <property type="match status" value="1"/>
</dbReference>
<evidence type="ECO:0000256" key="1">
    <source>
        <dbReference type="ARBA" id="ARBA00022448"/>
    </source>
</evidence>
<evidence type="ECO:0000313" key="6">
    <source>
        <dbReference type="Proteomes" id="UP000823775"/>
    </source>
</evidence>
<dbReference type="Gene3D" id="6.10.140.1330">
    <property type="match status" value="1"/>
</dbReference>
<evidence type="ECO:0000313" key="5">
    <source>
        <dbReference type="EMBL" id="MCE3214966.1"/>
    </source>
</evidence>
<proteinExistence type="predicted"/>
<gene>
    <name evidence="5" type="primary">NHX1</name>
    <name evidence="5" type="ORF">HAX54_000447</name>
</gene>
<keyword evidence="6" id="KW-1185">Reference proteome</keyword>
<keyword evidence="3" id="KW-0630">Potassium</keyword>
<protein>
    <submittedName>
        <fullName evidence="5">Monovalent cation:H+ antiporter, CPA1 (Nhx1)</fullName>
    </submittedName>
</protein>